<accession>A0A916UJZ9</accession>
<dbReference type="EMBL" id="BMED01000002">
    <property type="protein sequence ID" value="GGC74529.1"/>
    <property type="molecule type" value="Genomic_DNA"/>
</dbReference>
<organism evidence="3 4">
    <name type="scientific">Undibacterium terreum</name>
    <dbReference type="NCBI Taxonomy" id="1224302"/>
    <lineage>
        <taxon>Bacteria</taxon>
        <taxon>Pseudomonadati</taxon>
        <taxon>Pseudomonadota</taxon>
        <taxon>Betaproteobacteria</taxon>
        <taxon>Burkholderiales</taxon>
        <taxon>Oxalobacteraceae</taxon>
        <taxon>Undibacterium</taxon>
    </lineage>
</organism>
<evidence type="ECO:0000313" key="4">
    <source>
        <dbReference type="Proteomes" id="UP000637423"/>
    </source>
</evidence>
<evidence type="ECO:0000256" key="1">
    <source>
        <dbReference type="SAM" id="MobiDB-lite"/>
    </source>
</evidence>
<dbReference type="InterPro" id="IPR052563">
    <property type="entry name" value="FliK"/>
</dbReference>
<dbReference type="PANTHER" id="PTHR37533:SF2">
    <property type="entry name" value="FLAGELLAR HOOK-LENGTH CONTROL PROTEIN"/>
    <property type="match status" value="1"/>
</dbReference>
<proteinExistence type="predicted"/>
<feature type="region of interest" description="Disordered" evidence="1">
    <location>
        <begin position="369"/>
        <end position="403"/>
    </location>
</feature>
<reference evidence="3" key="2">
    <citation type="submission" date="2020-09" db="EMBL/GenBank/DDBJ databases">
        <authorList>
            <person name="Sun Q."/>
            <person name="Zhou Y."/>
        </authorList>
    </citation>
    <scope>NUCLEOTIDE SEQUENCE</scope>
    <source>
        <strain evidence="3">CGMCC 1.10998</strain>
    </source>
</reference>
<feature type="region of interest" description="Disordered" evidence="1">
    <location>
        <begin position="219"/>
        <end position="244"/>
    </location>
</feature>
<evidence type="ECO:0000313" key="3">
    <source>
        <dbReference type="EMBL" id="GGC74529.1"/>
    </source>
</evidence>
<dbReference type="InterPro" id="IPR021136">
    <property type="entry name" value="Flagellar_hook_control-like_C"/>
</dbReference>
<dbReference type="Proteomes" id="UP000637423">
    <property type="component" value="Unassembled WGS sequence"/>
</dbReference>
<dbReference type="AlphaFoldDB" id="A0A916UJZ9"/>
<dbReference type="InterPro" id="IPR038610">
    <property type="entry name" value="FliK-like_C_sf"/>
</dbReference>
<dbReference type="RefSeq" id="WP_188566122.1">
    <property type="nucleotide sequence ID" value="NZ_BMED01000002.1"/>
</dbReference>
<sequence>MTITLSSAAAQAAPQEQENTPAPASTIDASASSAVASAATNATTATNDSAPKNGLLDDVWTRFSQIFASAGAAADTGATDTTAGADTALRADAPAADEKSADELKKDTDLPAMALSLMPALLNFPANAGMPAMAPTLPGMAKASAKDTTIAGLDSTTSSATSATSAAGAAQDSDAGLLNMPFPAAADAGSGSNDSNAASLTSRGNIRAMAEASLAASGSRQADAGNSAALPAANGSERSNGTGLATVGNNANANLWSSSAIGFNNANAAAADTVKLSGSPAQWQQPLREALGDRLQMQLARNSEQAVIRLDPPMLGRIEISIRHEAGALQVNMSASNNEVLRQLHGIGDSLRQDLSHRQYTDVAVTVTAAPRSNSAGTDADGRQRQAANGRDQEENIPGRALSDIEQAASGFAMLTDKE</sequence>
<dbReference type="Gene3D" id="3.30.750.140">
    <property type="match status" value="1"/>
</dbReference>
<keyword evidence="4" id="KW-1185">Reference proteome</keyword>
<feature type="region of interest" description="Disordered" evidence="1">
    <location>
        <begin position="1"/>
        <end position="53"/>
    </location>
</feature>
<reference evidence="3" key="1">
    <citation type="journal article" date="2014" name="Int. J. Syst. Evol. Microbiol.">
        <title>Complete genome sequence of Corynebacterium casei LMG S-19264T (=DSM 44701T), isolated from a smear-ripened cheese.</title>
        <authorList>
            <consortium name="US DOE Joint Genome Institute (JGI-PGF)"/>
            <person name="Walter F."/>
            <person name="Albersmeier A."/>
            <person name="Kalinowski J."/>
            <person name="Ruckert C."/>
        </authorList>
    </citation>
    <scope>NUCLEOTIDE SEQUENCE</scope>
    <source>
        <strain evidence="3">CGMCC 1.10998</strain>
    </source>
</reference>
<dbReference type="Pfam" id="PF02120">
    <property type="entry name" value="Flg_hook"/>
    <property type="match status" value="1"/>
</dbReference>
<dbReference type="CDD" id="cd17470">
    <property type="entry name" value="T3SS_Flik_C"/>
    <property type="match status" value="1"/>
</dbReference>
<feature type="compositionally biased region" description="Low complexity" evidence="1">
    <location>
        <begin position="8"/>
        <end position="50"/>
    </location>
</feature>
<comment type="caution">
    <text evidence="3">The sequence shown here is derived from an EMBL/GenBank/DDBJ whole genome shotgun (WGS) entry which is preliminary data.</text>
</comment>
<name>A0A916UJZ9_9BURK</name>
<feature type="domain" description="Flagellar hook-length control protein-like C-terminal" evidence="2">
    <location>
        <begin position="293"/>
        <end position="371"/>
    </location>
</feature>
<protein>
    <recommendedName>
        <fullName evidence="2">Flagellar hook-length control protein-like C-terminal domain-containing protein</fullName>
    </recommendedName>
</protein>
<evidence type="ECO:0000259" key="2">
    <source>
        <dbReference type="Pfam" id="PF02120"/>
    </source>
</evidence>
<gene>
    <name evidence="3" type="ORF">GCM10011396_22210</name>
</gene>
<dbReference type="PANTHER" id="PTHR37533">
    <property type="entry name" value="FLAGELLAR HOOK-LENGTH CONTROL PROTEIN"/>
    <property type="match status" value="1"/>
</dbReference>